<evidence type="ECO:0000256" key="2">
    <source>
        <dbReference type="ARBA" id="ARBA00022478"/>
    </source>
</evidence>
<dbReference type="InterPro" id="IPR007046">
    <property type="entry name" value="RNA_pol_sigma_54_core-bd"/>
</dbReference>
<feature type="domain" description="RNA polymerase sigma factor 54 DNA-binding" evidence="9">
    <location>
        <begin position="314"/>
        <end position="467"/>
    </location>
</feature>
<evidence type="ECO:0000256" key="5">
    <source>
        <dbReference type="ARBA" id="ARBA00023015"/>
    </source>
</evidence>
<evidence type="ECO:0000256" key="1">
    <source>
        <dbReference type="ARBA" id="ARBA00008798"/>
    </source>
</evidence>
<reference evidence="11" key="1">
    <citation type="submission" date="2018-05" db="EMBL/GenBank/DDBJ databases">
        <authorList>
            <person name="Lanie J.A."/>
            <person name="Ng W.-L."/>
            <person name="Kazmierczak K.M."/>
            <person name="Andrzejewski T.M."/>
            <person name="Davidsen T.M."/>
            <person name="Wayne K.J."/>
            <person name="Tettelin H."/>
            <person name="Glass J.I."/>
            <person name="Rusch D."/>
            <person name="Podicherti R."/>
            <person name="Tsui H.-C.T."/>
            <person name="Winkler M.E."/>
        </authorList>
    </citation>
    <scope>NUCLEOTIDE SEQUENCE</scope>
</reference>
<evidence type="ECO:0000256" key="7">
    <source>
        <dbReference type="ARBA" id="ARBA00023125"/>
    </source>
</evidence>
<sequence>LSKISLVQEVKQSQKIALTPQLLQAIKLLELNNIELSDYLDQEVIDNPFLENDVTITEDNDIPERREDSETSDEKILTNEESLDFAQEESAITDETSLYSSVHSFEDESNNFLLDTLAAKTNFFESLREQVIFSVLKPEERIVAYALIEYLEPSGFLKISLRDLSSELNISQKTVHSVLGILKKFDPVGIFSQSLEECLGTQLNEMGYLDEAMVALLDNLDLLARGDLKKISKICFVDEKKIKKMVTFIRKCNPHPIDTYDNDFENKIPPDIIAKKEGRKWIVSLNEETLPKVVLLSGYWEELSRKKISKEDKRYLSGHYASGKWLTRALEQRVATILRVAREIMKRQRPFLDHGLMHLKPMILKDIAEELDLHESTVSRITNSKVISTPRGSFELKFFFSKAVESSSMDGQLSASVVKEKIAELIRNEGDKVLSDNNLKGLLKDDRIDVARRTITKYREAMNLPPSF</sequence>
<dbReference type="GO" id="GO:0016779">
    <property type="term" value="F:nucleotidyltransferase activity"/>
    <property type="evidence" value="ECO:0007669"/>
    <property type="project" value="UniProtKB-KW"/>
</dbReference>
<dbReference type="NCBIfam" id="TIGR02395">
    <property type="entry name" value="rpoN_sigma"/>
    <property type="match status" value="1"/>
</dbReference>
<dbReference type="AlphaFoldDB" id="A0A381QKW5"/>
<keyword evidence="4" id="KW-0548">Nucleotidyltransferase</keyword>
<dbReference type="PROSITE" id="PS50044">
    <property type="entry name" value="SIGMA54_3"/>
    <property type="match status" value="1"/>
</dbReference>
<dbReference type="PROSITE" id="PS00718">
    <property type="entry name" value="SIGMA54_2"/>
    <property type="match status" value="1"/>
</dbReference>
<keyword evidence="3" id="KW-0808">Transferase</keyword>
<accession>A0A381QKW5</accession>
<dbReference type="GO" id="GO:0003677">
    <property type="term" value="F:DNA binding"/>
    <property type="evidence" value="ECO:0007669"/>
    <property type="project" value="UniProtKB-KW"/>
</dbReference>
<protein>
    <recommendedName>
        <fullName evidence="12">RNA polymerase sigma-54 factor</fullName>
    </recommendedName>
</protein>
<dbReference type="Pfam" id="PF04552">
    <property type="entry name" value="Sigma54_DBD"/>
    <property type="match status" value="1"/>
</dbReference>
<name>A0A381QKW5_9ZZZZ</name>
<evidence type="ECO:0000256" key="8">
    <source>
        <dbReference type="ARBA" id="ARBA00023163"/>
    </source>
</evidence>
<dbReference type="GO" id="GO:0001216">
    <property type="term" value="F:DNA-binding transcription activator activity"/>
    <property type="evidence" value="ECO:0007669"/>
    <property type="project" value="InterPro"/>
</dbReference>
<evidence type="ECO:0000256" key="3">
    <source>
        <dbReference type="ARBA" id="ARBA00022679"/>
    </source>
</evidence>
<dbReference type="Pfam" id="PF04963">
    <property type="entry name" value="Sigma54_CBD"/>
    <property type="match status" value="1"/>
</dbReference>
<dbReference type="InterPro" id="IPR000394">
    <property type="entry name" value="RNA_pol_sigma_54"/>
</dbReference>
<dbReference type="GO" id="GO:0006352">
    <property type="term" value="P:DNA-templated transcription initiation"/>
    <property type="evidence" value="ECO:0007669"/>
    <property type="project" value="InterPro"/>
</dbReference>
<dbReference type="Gene3D" id="1.10.10.60">
    <property type="entry name" value="Homeodomain-like"/>
    <property type="match status" value="1"/>
</dbReference>
<feature type="non-terminal residue" evidence="11">
    <location>
        <position position="468"/>
    </location>
</feature>
<keyword evidence="8" id="KW-0804">Transcription</keyword>
<proteinExistence type="inferred from homology"/>
<gene>
    <name evidence="11" type="ORF">METZ01_LOCUS32418</name>
</gene>
<feature type="domain" description="RNA polymerase sigma factor 54 core-binding" evidence="10">
    <location>
        <begin position="116"/>
        <end position="299"/>
    </location>
</feature>
<keyword evidence="5" id="KW-0805">Transcription regulation</keyword>
<evidence type="ECO:0000313" key="11">
    <source>
        <dbReference type="EMBL" id="SUZ79564.1"/>
    </source>
</evidence>
<comment type="similarity">
    <text evidence="1">Belongs to the sigma-54 factor family.</text>
</comment>
<feature type="non-terminal residue" evidence="11">
    <location>
        <position position="1"/>
    </location>
</feature>
<dbReference type="Gene3D" id="1.10.10.1330">
    <property type="entry name" value="RNA polymerase sigma-54 factor, core-binding domain"/>
    <property type="match status" value="1"/>
</dbReference>
<dbReference type="InterPro" id="IPR038709">
    <property type="entry name" value="RpoN_core-bd_sf"/>
</dbReference>
<organism evidence="11">
    <name type="scientific">marine metagenome</name>
    <dbReference type="NCBI Taxonomy" id="408172"/>
    <lineage>
        <taxon>unclassified sequences</taxon>
        <taxon>metagenomes</taxon>
        <taxon>ecological metagenomes</taxon>
    </lineage>
</organism>
<evidence type="ECO:0000259" key="10">
    <source>
        <dbReference type="Pfam" id="PF04963"/>
    </source>
</evidence>
<dbReference type="PROSITE" id="PS00717">
    <property type="entry name" value="SIGMA54_1"/>
    <property type="match status" value="1"/>
</dbReference>
<dbReference type="PANTHER" id="PTHR32248">
    <property type="entry name" value="RNA POLYMERASE SIGMA-54 FACTOR"/>
    <property type="match status" value="1"/>
</dbReference>
<dbReference type="PIRSF" id="PIRSF000774">
    <property type="entry name" value="RpoN"/>
    <property type="match status" value="1"/>
</dbReference>
<keyword evidence="6" id="KW-0731">Sigma factor</keyword>
<evidence type="ECO:0000259" key="9">
    <source>
        <dbReference type="Pfam" id="PF04552"/>
    </source>
</evidence>
<keyword evidence="2" id="KW-0240">DNA-directed RNA polymerase</keyword>
<dbReference type="GO" id="GO:0016987">
    <property type="term" value="F:sigma factor activity"/>
    <property type="evidence" value="ECO:0007669"/>
    <property type="project" value="UniProtKB-KW"/>
</dbReference>
<dbReference type="PANTHER" id="PTHR32248:SF4">
    <property type="entry name" value="RNA POLYMERASE SIGMA-54 FACTOR"/>
    <property type="match status" value="1"/>
</dbReference>
<dbReference type="PRINTS" id="PR00045">
    <property type="entry name" value="SIGMA54FCT"/>
</dbReference>
<dbReference type="Pfam" id="PF00309">
    <property type="entry name" value="Sigma54_AID"/>
    <property type="match status" value="1"/>
</dbReference>
<keyword evidence="7" id="KW-0238">DNA-binding</keyword>
<evidence type="ECO:0000256" key="6">
    <source>
        <dbReference type="ARBA" id="ARBA00023082"/>
    </source>
</evidence>
<dbReference type="EMBL" id="UINC01001392">
    <property type="protein sequence ID" value="SUZ79564.1"/>
    <property type="molecule type" value="Genomic_DNA"/>
</dbReference>
<evidence type="ECO:0000256" key="4">
    <source>
        <dbReference type="ARBA" id="ARBA00022695"/>
    </source>
</evidence>
<dbReference type="GO" id="GO:0000428">
    <property type="term" value="C:DNA-directed RNA polymerase complex"/>
    <property type="evidence" value="ECO:0007669"/>
    <property type="project" value="UniProtKB-KW"/>
</dbReference>
<evidence type="ECO:0008006" key="12">
    <source>
        <dbReference type="Google" id="ProtNLM"/>
    </source>
</evidence>
<dbReference type="InterPro" id="IPR007634">
    <property type="entry name" value="RNA_pol_sigma_54_DNA-bd"/>
</dbReference>